<proteinExistence type="predicted"/>
<feature type="region of interest" description="Disordered" evidence="1">
    <location>
        <begin position="327"/>
        <end position="408"/>
    </location>
</feature>
<feature type="compositionally biased region" description="Polar residues" evidence="1">
    <location>
        <begin position="370"/>
        <end position="380"/>
    </location>
</feature>
<feature type="region of interest" description="Disordered" evidence="1">
    <location>
        <begin position="283"/>
        <end position="304"/>
    </location>
</feature>
<feature type="region of interest" description="Disordered" evidence="1">
    <location>
        <begin position="470"/>
        <end position="500"/>
    </location>
</feature>
<feature type="region of interest" description="Disordered" evidence="1">
    <location>
        <begin position="1"/>
        <end position="33"/>
    </location>
</feature>
<dbReference type="PANTHER" id="PTHR35116">
    <property type="entry name" value="HELICASE PROTEIN MOM1"/>
    <property type="match status" value="1"/>
</dbReference>
<dbReference type="Proteomes" id="UP000324897">
    <property type="component" value="Chromosome 1"/>
</dbReference>
<evidence type="ECO:0000313" key="3">
    <source>
        <dbReference type="Proteomes" id="UP000324897"/>
    </source>
</evidence>
<name>A0A5J9V180_9POAL</name>
<feature type="compositionally biased region" description="Basic and acidic residues" evidence="1">
    <location>
        <begin position="381"/>
        <end position="391"/>
    </location>
</feature>
<evidence type="ECO:0000313" key="2">
    <source>
        <dbReference type="EMBL" id="TVU29161.1"/>
    </source>
</evidence>
<dbReference type="PANTHER" id="PTHR35116:SF6">
    <property type="entry name" value="OS02G0625900 PROTEIN"/>
    <property type="match status" value="1"/>
</dbReference>
<accession>A0A5J9V180</accession>
<feature type="compositionally biased region" description="Polar residues" evidence="1">
    <location>
        <begin position="394"/>
        <end position="408"/>
    </location>
</feature>
<reference evidence="2 3" key="1">
    <citation type="journal article" date="2019" name="Sci. Rep.">
        <title>A high-quality genome of Eragrostis curvula grass provides insights into Poaceae evolution and supports new strategies to enhance forage quality.</title>
        <authorList>
            <person name="Carballo J."/>
            <person name="Santos B.A.C.M."/>
            <person name="Zappacosta D."/>
            <person name="Garbus I."/>
            <person name="Selva J.P."/>
            <person name="Gallo C.A."/>
            <person name="Diaz A."/>
            <person name="Albertini E."/>
            <person name="Caccamo M."/>
            <person name="Echenique V."/>
        </authorList>
    </citation>
    <scope>NUCLEOTIDE SEQUENCE [LARGE SCALE GENOMIC DNA]</scope>
    <source>
        <strain evidence="3">cv. Victoria</strain>
        <tissue evidence="2">Leaf</tissue>
    </source>
</reference>
<dbReference type="InterPro" id="IPR039322">
    <property type="entry name" value="MOM1"/>
</dbReference>
<dbReference type="GO" id="GO:0031507">
    <property type="term" value="P:heterochromatin formation"/>
    <property type="evidence" value="ECO:0007669"/>
    <property type="project" value="InterPro"/>
</dbReference>
<keyword evidence="3" id="KW-1185">Reference proteome</keyword>
<dbReference type="OrthoDB" id="604691at2759"/>
<sequence>MEKITGVKDSCSREKHEIGNTREDKASHVTELEEGEFRRDEPFGSVSLVHKDVDARAIKLSSSSQVAVQRDQSGDRKEFNILQKKQELEFFQENVRSYKIRYERVMPTVRYDRMKLPKLLFCTLREIFHKYIQSRLVKFVKRQINDRNKEKRRKERWIFEAKAGYLKKYFDQTSLTHSGLEMEKSKWHVHDYFDGEEQLQYFDMQYLTSAIEAIASGGELADSYTSKNIDVSEPILENLQTSPETNDNSKHGLSGEAADEMATIDSMPLQSYAPMEFSKKDGAQVACSSPPQNQGEKVGRPCSSKEALDEALEAAEEVVVGSENILSVSTEKRQRTSSGDDASEGSCSPHEIISKFRRTKLHHKDPQAAMLSSSVVVNQREQSDNAAREEGSSDETPSAAQVNEQPNINADPLTSAQILTQRHRCALTGQNGTHPYQPSDEDTCSSKEAIDEASDEVAKEVAIGSENILSVSMEKRRRASSGDDASEGTSSNNAVFISHF</sequence>
<feature type="non-terminal residue" evidence="2">
    <location>
        <position position="1"/>
    </location>
</feature>
<dbReference type="Gramene" id="TVU29161">
    <property type="protein sequence ID" value="TVU29161"/>
    <property type="gene ID" value="EJB05_20717"/>
</dbReference>
<dbReference type="AlphaFoldDB" id="A0A5J9V180"/>
<feature type="region of interest" description="Disordered" evidence="1">
    <location>
        <begin position="429"/>
        <end position="458"/>
    </location>
</feature>
<comment type="caution">
    <text evidence="2">The sequence shown here is derived from an EMBL/GenBank/DDBJ whole genome shotgun (WGS) entry which is preliminary data.</text>
</comment>
<gene>
    <name evidence="2" type="ORF">EJB05_20717</name>
</gene>
<organism evidence="2 3">
    <name type="scientific">Eragrostis curvula</name>
    <name type="common">weeping love grass</name>
    <dbReference type="NCBI Taxonomy" id="38414"/>
    <lineage>
        <taxon>Eukaryota</taxon>
        <taxon>Viridiplantae</taxon>
        <taxon>Streptophyta</taxon>
        <taxon>Embryophyta</taxon>
        <taxon>Tracheophyta</taxon>
        <taxon>Spermatophyta</taxon>
        <taxon>Magnoliopsida</taxon>
        <taxon>Liliopsida</taxon>
        <taxon>Poales</taxon>
        <taxon>Poaceae</taxon>
        <taxon>PACMAD clade</taxon>
        <taxon>Chloridoideae</taxon>
        <taxon>Eragrostideae</taxon>
        <taxon>Eragrostidinae</taxon>
        <taxon>Eragrostis</taxon>
    </lineage>
</organism>
<dbReference type="EMBL" id="RWGY01000011">
    <property type="protein sequence ID" value="TVU29161.1"/>
    <property type="molecule type" value="Genomic_DNA"/>
</dbReference>
<evidence type="ECO:0000256" key="1">
    <source>
        <dbReference type="SAM" id="MobiDB-lite"/>
    </source>
</evidence>
<protein>
    <submittedName>
        <fullName evidence="2">Uncharacterized protein</fullName>
    </submittedName>
</protein>
<feature type="compositionally biased region" description="Polar residues" evidence="1">
    <location>
        <begin position="487"/>
        <end position="500"/>
    </location>
</feature>
<feature type="compositionally biased region" description="Polar residues" evidence="1">
    <location>
        <begin position="286"/>
        <end position="295"/>
    </location>
</feature>